<gene>
    <name evidence="4" type="primary">LOC112287886</name>
</gene>
<keyword evidence="2" id="KW-0121">Carboxypeptidase</keyword>
<evidence type="ECO:0000256" key="2">
    <source>
        <dbReference type="RuleBase" id="RU361156"/>
    </source>
</evidence>
<evidence type="ECO:0000313" key="5">
    <source>
        <dbReference type="Proteomes" id="UP000006727"/>
    </source>
</evidence>
<evidence type="ECO:0000256" key="3">
    <source>
        <dbReference type="SAM" id="Phobius"/>
    </source>
</evidence>
<dbReference type="GO" id="GO:0004185">
    <property type="term" value="F:serine-type carboxypeptidase activity"/>
    <property type="evidence" value="ECO:0000318"/>
    <property type="project" value="GO_Central"/>
</dbReference>
<reference evidence="4" key="3">
    <citation type="submission" date="2020-12" db="UniProtKB">
        <authorList>
            <consortium name="EnsemblPlants"/>
        </authorList>
    </citation>
    <scope>IDENTIFICATION</scope>
</reference>
<dbReference type="SUPFAM" id="SSF53474">
    <property type="entry name" value="alpha/beta-Hydrolases"/>
    <property type="match status" value="1"/>
</dbReference>
<organism evidence="4 5">
    <name type="scientific">Physcomitrium patens</name>
    <name type="common">Spreading-leaved earth moss</name>
    <name type="synonym">Physcomitrella patens</name>
    <dbReference type="NCBI Taxonomy" id="3218"/>
    <lineage>
        <taxon>Eukaryota</taxon>
        <taxon>Viridiplantae</taxon>
        <taxon>Streptophyta</taxon>
        <taxon>Embryophyta</taxon>
        <taxon>Bryophyta</taxon>
        <taxon>Bryophytina</taxon>
        <taxon>Bryopsida</taxon>
        <taxon>Funariidae</taxon>
        <taxon>Funariales</taxon>
        <taxon>Funariaceae</taxon>
        <taxon>Physcomitrium</taxon>
    </lineage>
</organism>
<protein>
    <recommendedName>
        <fullName evidence="2">Carboxypeptidase</fullName>
        <ecNumber evidence="2">3.4.16.-</ecNumber>
    </recommendedName>
</protein>
<accession>A0A7I3YUT8</accession>
<dbReference type="AlphaFoldDB" id="A0A7I3YUT8"/>
<dbReference type="InterPro" id="IPR029058">
    <property type="entry name" value="AB_hydrolase_fold"/>
</dbReference>
<dbReference type="Gene3D" id="3.40.50.1820">
    <property type="entry name" value="alpha/beta hydrolase"/>
    <property type="match status" value="1"/>
</dbReference>
<dbReference type="OMA" id="YQDEMAN"/>
<evidence type="ECO:0000256" key="1">
    <source>
        <dbReference type="ARBA" id="ARBA00009431"/>
    </source>
</evidence>
<keyword evidence="3" id="KW-0472">Membrane</keyword>
<dbReference type="PANTHER" id="PTHR11802:SF454">
    <property type="entry name" value="SERINE CARBOXYPEPTIDASE-LIKE 50"/>
    <property type="match status" value="1"/>
</dbReference>
<dbReference type="Gramene" id="Pp3c10_8860V3.2">
    <property type="protein sequence ID" value="PAC:32900292.CDS.1"/>
    <property type="gene ID" value="Pp3c10_8860"/>
</dbReference>
<dbReference type="EnsemblPlants" id="Pp3c10_8860V3.2">
    <property type="protein sequence ID" value="PAC:32900292.CDS.1"/>
    <property type="gene ID" value="Pp3c10_8860"/>
</dbReference>
<dbReference type="InterPro" id="IPR018202">
    <property type="entry name" value="Ser_caboxypep_ser_AS"/>
</dbReference>
<dbReference type="EnsemblPlants" id="Pp3c10_8860V3.3">
    <property type="protein sequence ID" value="PAC:32900293.CDS.1"/>
    <property type="gene ID" value="Pp3c10_8860"/>
</dbReference>
<dbReference type="Proteomes" id="UP000006727">
    <property type="component" value="Chromosome 10"/>
</dbReference>
<reference evidence="4 5" key="2">
    <citation type="journal article" date="2018" name="Plant J.">
        <title>The Physcomitrella patens chromosome-scale assembly reveals moss genome structure and evolution.</title>
        <authorList>
            <person name="Lang D."/>
            <person name="Ullrich K.K."/>
            <person name="Murat F."/>
            <person name="Fuchs J."/>
            <person name="Jenkins J."/>
            <person name="Haas F.B."/>
            <person name="Piednoel M."/>
            <person name="Gundlach H."/>
            <person name="Van Bel M."/>
            <person name="Meyberg R."/>
            <person name="Vives C."/>
            <person name="Morata J."/>
            <person name="Symeonidi A."/>
            <person name="Hiss M."/>
            <person name="Muchero W."/>
            <person name="Kamisugi Y."/>
            <person name="Saleh O."/>
            <person name="Blanc G."/>
            <person name="Decker E.L."/>
            <person name="van Gessel N."/>
            <person name="Grimwood J."/>
            <person name="Hayes R.D."/>
            <person name="Graham S.W."/>
            <person name="Gunter L.E."/>
            <person name="McDaniel S.F."/>
            <person name="Hoernstein S.N.W."/>
            <person name="Larsson A."/>
            <person name="Li F.W."/>
            <person name="Perroud P.F."/>
            <person name="Phillips J."/>
            <person name="Ranjan P."/>
            <person name="Rokshar D.S."/>
            <person name="Rothfels C.J."/>
            <person name="Schneider L."/>
            <person name="Shu S."/>
            <person name="Stevenson D.W."/>
            <person name="Thummler F."/>
            <person name="Tillich M."/>
            <person name="Villarreal Aguilar J.C."/>
            <person name="Widiez T."/>
            <person name="Wong G.K."/>
            <person name="Wymore A."/>
            <person name="Zhang Y."/>
            <person name="Zimmer A.D."/>
            <person name="Quatrano R.S."/>
            <person name="Mayer K.F.X."/>
            <person name="Goodstein D."/>
            <person name="Casacuberta J.M."/>
            <person name="Vandepoele K."/>
            <person name="Reski R."/>
            <person name="Cuming A.C."/>
            <person name="Tuskan G.A."/>
            <person name="Maumus F."/>
            <person name="Salse J."/>
            <person name="Schmutz J."/>
            <person name="Rensing S.A."/>
        </authorList>
    </citation>
    <scope>NUCLEOTIDE SEQUENCE [LARGE SCALE GENOMIC DNA]</scope>
    <source>
        <strain evidence="4 5">cv. Gransden 2004</strain>
    </source>
</reference>
<evidence type="ECO:0000313" key="4">
    <source>
        <dbReference type="EnsemblPlants" id="PAC:32900293.CDS.1"/>
    </source>
</evidence>
<keyword evidence="3" id="KW-1133">Transmembrane helix</keyword>
<reference evidence="4 5" key="1">
    <citation type="journal article" date="2008" name="Science">
        <title>The Physcomitrella genome reveals evolutionary insights into the conquest of land by plants.</title>
        <authorList>
            <person name="Rensing S."/>
            <person name="Lang D."/>
            <person name="Zimmer A."/>
            <person name="Terry A."/>
            <person name="Salamov A."/>
            <person name="Shapiro H."/>
            <person name="Nishiyama T."/>
            <person name="Perroud P.-F."/>
            <person name="Lindquist E."/>
            <person name="Kamisugi Y."/>
            <person name="Tanahashi T."/>
            <person name="Sakakibara K."/>
            <person name="Fujita T."/>
            <person name="Oishi K."/>
            <person name="Shin-I T."/>
            <person name="Kuroki Y."/>
            <person name="Toyoda A."/>
            <person name="Suzuki Y."/>
            <person name="Hashimoto A."/>
            <person name="Yamaguchi K."/>
            <person name="Sugano A."/>
            <person name="Kohara Y."/>
            <person name="Fujiyama A."/>
            <person name="Anterola A."/>
            <person name="Aoki S."/>
            <person name="Ashton N."/>
            <person name="Barbazuk W.B."/>
            <person name="Barker E."/>
            <person name="Bennetzen J."/>
            <person name="Bezanilla M."/>
            <person name="Blankenship R."/>
            <person name="Cho S.H."/>
            <person name="Dutcher S."/>
            <person name="Estelle M."/>
            <person name="Fawcett J.A."/>
            <person name="Gundlach H."/>
            <person name="Hanada K."/>
            <person name="Heyl A."/>
            <person name="Hicks K.A."/>
            <person name="Hugh J."/>
            <person name="Lohr M."/>
            <person name="Mayer K."/>
            <person name="Melkozernov A."/>
            <person name="Murata T."/>
            <person name="Nelson D."/>
            <person name="Pils B."/>
            <person name="Prigge M."/>
            <person name="Reiss B."/>
            <person name="Renner T."/>
            <person name="Rombauts S."/>
            <person name="Rushton P."/>
            <person name="Sanderfoot A."/>
            <person name="Schween G."/>
            <person name="Shiu S.-H."/>
            <person name="Stueber K."/>
            <person name="Theodoulou F.L."/>
            <person name="Tu H."/>
            <person name="Van de Peer Y."/>
            <person name="Verrier P.J."/>
            <person name="Waters E."/>
            <person name="Wood A."/>
            <person name="Yang L."/>
            <person name="Cove D."/>
            <person name="Cuming A."/>
            <person name="Hasebe M."/>
            <person name="Lucas S."/>
            <person name="Mishler D.B."/>
            <person name="Reski R."/>
            <person name="Grigoriev I."/>
            <person name="Quatrano R.S."/>
            <person name="Boore J.L."/>
        </authorList>
    </citation>
    <scope>NUCLEOTIDE SEQUENCE [LARGE SCALE GENOMIC DNA]</scope>
    <source>
        <strain evidence="4 5">cv. Gransden 2004</strain>
    </source>
</reference>
<dbReference type="PRINTS" id="PR00724">
    <property type="entry name" value="CRBOXYPTASEC"/>
</dbReference>
<dbReference type="EC" id="3.4.16.-" evidence="2"/>
<dbReference type="GO" id="GO:0006508">
    <property type="term" value="P:proteolysis"/>
    <property type="evidence" value="ECO:0007669"/>
    <property type="project" value="UniProtKB-KW"/>
</dbReference>
<dbReference type="PROSITE" id="PS00131">
    <property type="entry name" value="CARBOXYPEPT_SER_SER"/>
    <property type="match status" value="1"/>
</dbReference>
<dbReference type="InterPro" id="IPR001563">
    <property type="entry name" value="Peptidase_S10"/>
</dbReference>
<keyword evidence="2" id="KW-0378">Hydrolase</keyword>
<name>A0A7I3YUT8_PHYPA</name>
<keyword evidence="2" id="KW-0645">Protease</keyword>
<comment type="similarity">
    <text evidence="1 2">Belongs to the peptidase S10 family.</text>
</comment>
<keyword evidence="3" id="KW-0812">Transmembrane</keyword>
<proteinExistence type="inferred from homology"/>
<keyword evidence="5" id="KW-1185">Reference proteome</keyword>
<dbReference type="EMBL" id="ABEU02000010">
    <property type="status" value="NOT_ANNOTATED_CDS"/>
    <property type="molecule type" value="Genomic_DNA"/>
</dbReference>
<dbReference type="PANTHER" id="PTHR11802">
    <property type="entry name" value="SERINE PROTEASE FAMILY S10 SERINE CARBOXYPEPTIDASE"/>
    <property type="match status" value="1"/>
</dbReference>
<dbReference type="Gramene" id="Pp3c10_8860V3.3">
    <property type="protein sequence ID" value="PAC:32900293.CDS.1"/>
    <property type="gene ID" value="Pp3c10_8860"/>
</dbReference>
<dbReference type="Pfam" id="PF00450">
    <property type="entry name" value="Peptidase_S10"/>
    <property type="match status" value="1"/>
</dbReference>
<feature type="transmembrane region" description="Helical" evidence="3">
    <location>
        <begin position="31"/>
        <end position="51"/>
    </location>
</feature>
<sequence>MSQWTMSTEARSPNSIIFQRLCHRFALDKKFSLSLMWLGVIPCLLAINGFVSSNLHGKPGDVLTNDFPQAALSTQSGYIVVNVSSQARMFYAFYEALVPEDSPQDVPIILWLQGGPRCSSMTGNFYEFGPWQIGSDMQLHKNNYTWNTRYALLFVDNPVGTGFSIAEKDDDIPVDQEHVVVHLFTLLTEFFQLNSPYQLRPFFVGGESYGGKYVPELGYYIMLKMRGPASMSTLQRSEQNKISFRLD</sequence>